<dbReference type="AlphaFoldDB" id="F7X3I6"/>
<gene>
    <name evidence="1" type="ordered locus">SM11_chr2329</name>
</gene>
<dbReference type="KEGG" id="smx:SM11_chr2329"/>
<dbReference type="HOGENOM" id="CLU_142717_1_0_5"/>
<name>F7X3I6_SINMM</name>
<proteinExistence type="predicted"/>
<reference evidence="1 2" key="1">
    <citation type="journal article" date="2011" name="J. Biotechnol.">
        <title>The complete genome sequence of the dominant Sinorhizobium meliloti field isolate SM11 extends the S. meliloti pan-genome.</title>
        <authorList>
            <person name="Schneiker-Bekel S."/>
            <person name="Wibberg D."/>
            <person name="Bekel T."/>
            <person name="Blom J."/>
            <person name="Linke B."/>
            <person name="Neuweger H."/>
            <person name="Stiens M."/>
            <person name="Vorholter F.J."/>
            <person name="Weidner S."/>
            <person name="Goesmann A."/>
            <person name="Puhler A."/>
            <person name="Schluter A."/>
        </authorList>
    </citation>
    <scope>NUCLEOTIDE SEQUENCE [LARGE SCALE GENOMIC DNA]</scope>
    <source>
        <strain evidence="1 2">SM11</strain>
    </source>
</reference>
<evidence type="ECO:0000313" key="1">
    <source>
        <dbReference type="EMBL" id="AEH79583.1"/>
    </source>
</evidence>
<protein>
    <submittedName>
        <fullName evidence="1">Phage minor tail protein</fullName>
    </submittedName>
</protein>
<sequence length="117" mass="12953">MAVPTFTPPVGPSPGTSHKPTVNLWEAEFGDGYSQPTPKGINHIRRAVSLAWNALTYDQMRAIVDFFEGRGGCEPFYFQPYGEPVARKWTCKDWTSTADSGVWKVTAELVQSNTLSV</sequence>
<dbReference type="Proteomes" id="UP000009045">
    <property type="component" value="Chromosome"/>
</dbReference>
<dbReference type="EMBL" id="CP001830">
    <property type="protein sequence ID" value="AEH79583.1"/>
    <property type="molecule type" value="Genomic_DNA"/>
</dbReference>
<dbReference type="Pfam" id="PF05939">
    <property type="entry name" value="Phage_min_tail"/>
    <property type="match status" value="1"/>
</dbReference>
<dbReference type="PATRIC" id="fig|707241.3.peg.2425"/>
<organism evidence="1 2">
    <name type="scientific">Sinorhizobium meliloti (strain SM11)</name>
    <dbReference type="NCBI Taxonomy" id="707241"/>
    <lineage>
        <taxon>Bacteria</taxon>
        <taxon>Pseudomonadati</taxon>
        <taxon>Pseudomonadota</taxon>
        <taxon>Alphaproteobacteria</taxon>
        <taxon>Hyphomicrobiales</taxon>
        <taxon>Rhizobiaceae</taxon>
        <taxon>Sinorhizobium/Ensifer group</taxon>
        <taxon>Sinorhizobium</taxon>
    </lineage>
</organism>
<dbReference type="InterPro" id="IPR010265">
    <property type="entry name" value="Phage_lambda_TipM"/>
</dbReference>
<dbReference type="RefSeq" id="WP_014529741.1">
    <property type="nucleotide sequence ID" value="NC_017325.1"/>
</dbReference>
<accession>F7X3I6</accession>
<evidence type="ECO:0000313" key="2">
    <source>
        <dbReference type="Proteomes" id="UP000009045"/>
    </source>
</evidence>